<evidence type="ECO:0000256" key="4">
    <source>
        <dbReference type="ARBA" id="ARBA00022840"/>
    </source>
</evidence>
<name>A0ABV3X2Y3_9FIRM</name>
<accession>A0ABV3X2Y3</accession>
<evidence type="ECO:0000313" key="10">
    <source>
        <dbReference type="EMBL" id="MEX5284389.1"/>
    </source>
</evidence>
<feature type="coiled-coil region" evidence="8">
    <location>
        <begin position="505"/>
        <end position="619"/>
    </location>
</feature>
<proteinExistence type="inferred from homology"/>
<evidence type="ECO:0000259" key="9">
    <source>
        <dbReference type="PROSITE" id="PS50828"/>
    </source>
</evidence>
<dbReference type="Gene3D" id="3.30.1370.110">
    <property type="match status" value="1"/>
</dbReference>
<keyword evidence="7 10" id="KW-0255">Endonuclease</keyword>
<gene>
    <name evidence="7" type="primary">mutS2</name>
    <name evidence="7" type="synonym">rqcU</name>
    <name evidence="10" type="ORF">QCO44_01850</name>
</gene>
<dbReference type="Pfam" id="PF20297">
    <property type="entry name" value="MSSS"/>
    <property type="match status" value="1"/>
</dbReference>
<evidence type="ECO:0000256" key="1">
    <source>
        <dbReference type="ARBA" id="ARBA00022730"/>
    </source>
</evidence>
<dbReference type="SUPFAM" id="SSF160443">
    <property type="entry name" value="SMR domain-like"/>
    <property type="match status" value="1"/>
</dbReference>
<comment type="function">
    <text evidence="7">Acts as a ribosome collision sensor, splitting the ribosome into its 2 subunits. Detects stalled/collided 70S ribosomes which it binds and splits by an ATP-hydrolysis driven conformational change. Acts upstream of the ribosome quality control system (RQC), a ribosome-associated complex that mediates the extraction of incompletely synthesized nascent chains from stalled ribosomes and their subsequent degradation. Probably generates substrates for RQC.</text>
</comment>
<evidence type="ECO:0000256" key="3">
    <source>
        <dbReference type="ARBA" id="ARBA00022801"/>
    </source>
</evidence>
<dbReference type="Pfam" id="PF01713">
    <property type="entry name" value="Smr"/>
    <property type="match status" value="1"/>
</dbReference>
<dbReference type="InterPro" id="IPR002625">
    <property type="entry name" value="Smr_dom"/>
</dbReference>
<sequence length="794" mass="89350">MEQETLDILEYKKIRVMLETRAGSILGKERALAVMPSGDFDEVSRRLSETEEAVRISAVAAPPFGGVFDIRVSLDKAEHGAVLELEDFVDIMSTLQAMRAVKQFFKALELDTPILKEQAKNIEILGQVERRLENSIDEHGNLLDDASMELLRIRRELRSGRRRVKEQMEAILHRTEYQKFFQDTIVTQRGGRNVVPIKQEYRQNFPGIVHDQSASGATLFIEPMALVDLNNELKQLALSERNEMQRIQRLLSEEIGKNGAVLRENCMILASLDFIFSRAKLASDMKATKPEINREGRTKLMGARHPLLDAEKVVPIDIILGEKYRMLLVTGPNTGGKTVGIKTLGLLALMAQSGCYLPTAANSEISIYQNVYTVIGDEQSIEQSLSTFSAHMSHIVRLLDRVEREDLLLMDEIGAGTDPEEGAALAMAVLEQFLERGTSTIVTTHYSELKTFAFTREGIENACVEFDVETLQPTYRLLIGIPGASNAFAISRRLGLPETAILRARQFINADHAQFERVVNQLERERLMYEEKNADIFERQQRVARLEEKNKILREELTRQKEQILKNARRESAALVRRTRRETEDIIKKLKEQFHEQGIQKRQRAIQDARDVLQEAAARLRLGLTSGRAYQEKIDAEKLKIGDVVYVRKLDQKGTVLSIQGANIGIQLGSLKMNVKISDCRFVEKAEKAKDAGKGTGSRKQGRGAVDLLQKTVGLHREIDVRGLMVDEAEKVLDKFLDDAVIGGMEQVLIIHGKGTGALRMGLHAYLKNHKNVLRFNFADMDEGGTGATLVDLQ</sequence>
<keyword evidence="11" id="KW-1185">Reference proteome</keyword>
<comment type="function">
    <text evidence="7">Endonuclease that is involved in the suppression of homologous recombination and thus may have a key role in the control of bacterial genetic diversity.</text>
</comment>
<comment type="subunit">
    <text evidence="7">Homodimer. Binds to stalled ribosomes, contacting rRNA.</text>
</comment>
<dbReference type="Gene3D" id="3.40.50.300">
    <property type="entry name" value="P-loop containing nucleotide triphosphate hydrolases"/>
    <property type="match status" value="1"/>
</dbReference>
<dbReference type="EC" id="3.6.4.-" evidence="7"/>
<dbReference type="Pfam" id="PF00488">
    <property type="entry name" value="MutS_V"/>
    <property type="match status" value="1"/>
</dbReference>
<organism evidence="10 11">
    <name type="scientific">Selenomonas sputigena</name>
    <dbReference type="NCBI Taxonomy" id="69823"/>
    <lineage>
        <taxon>Bacteria</taxon>
        <taxon>Bacillati</taxon>
        <taxon>Bacillota</taxon>
        <taxon>Negativicutes</taxon>
        <taxon>Selenomonadales</taxon>
        <taxon>Selenomonadaceae</taxon>
        <taxon>Selenomonas</taxon>
    </lineage>
</organism>
<dbReference type="NCBIfam" id="TIGR01069">
    <property type="entry name" value="mutS2"/>
    <property type="match status" value="1"/>
</dbReference>
<dbReference type="SMART" id="SM00533">
    <property type="entry name" value="MUTSd"/>
    <property type="match status" value="1"/>
</dbReference>
<dbReference type="Proteomes" id="UP001559623">
    <property type="component" value="Unassembled WGS sequence"/>
</dbReference>
<comment type="similarity">
    <text evidence="7">Belongs to the DNA mismatch repair MutS family. MutS2 subfamily.</text>
</comment>
<evidence type="ECO:0000256" key="7">
    <source>
        <dbReference type="HAMAP-Rule" id="MF_00092"/>
    </source>
</evidence>
<evidence type="ECO:0000256" key="5">
    <source>
        <dbReference type="ARBA" id="ARBA00022884"/>
    </source>
</evidence>
<dbReference type="InterPro" id="IPR036187">
    <property type="entry name" value="DNA_mismatch_repair_MutS_sf"/>
</dbReference>
<evidence type="ECO:0000313" key="11">
    <source>
        <dbReference type="Proteomes" id="UP001559623"/>
    </source>
</evidence>
<dbReference type="InterPro" id="IPR045076">
    <property type="entry name" value="MutS"/>
</dbReference>
<keyword evidence="3 7" id="KW-0378">Hydrolase</keyword>
<dbReference type="InterPro" id="IPR046893">
    <property type="entry name" value="MSSS"/>
</dbReference>
<dbReference type="PROSITE" id="PS50828">
    <property type="entry name" value="SMR"/>
    <property type="match status" value="1"/>
</dbReference>
<feature type="binding site" evidence="7">
    <location>
        <begin position="331"/>
        <end position="338"/>
    </location>
    <ligand>
        <name>ATP</name>
        <dbReference type="ChEBI" id="CHEBI:30616"/>
    </ligand>
</feature>
<evidence type="ECO:0000256" key="6">
    <source>
        <dbReference type="ARBA" id="ARBA00023125"/>
    </source>
</evidence>
<dbReference type="InterPro" id="IPR000432">
    <property type="entry name" value="DNA_mismatch_repair_MutS_C"/>
</dbReference>
<dbReference type="RefSeq" id="WP_368846106.1">
    <property type="nucleotide sequence ID" value="NZ_CP194411.1"/>
</dbReference>
<dbReference type="SMART" id="SM00534">
    <property type="entry name" value="MUTSac"/>
    <property type="match status" value="1"/>
</dbReference>
<dbReference type="EMBL" id="JARVLH010000001">
    <property type="protein sequence ID" value="MEX5284389.1"/>
    <property type="molecule type" value="Genomic_DNA"/>
</dbReference>
<keyword evidence="1 7" id="KW-0699">rRNA-binding</keyword>
<evidence type="ECO:0000256" key="2">
    <source>
        <dbReference type="ARBA" id="ARBA00022741"/>
    </source>
</evidence>
<keyword evidence="8" id="KW-0175">Coiled coil</keyword>
<keyword evidence="2 7" id="KW-0547">Nucleotide-binding</keyword>
<keyword evidence="7" id="KW-0540">Nuclease</keyword>
<keyword evidence="5 7" id="KW-0694">RNA-binding</keyword>
<dbReference type="PANTHER" id="PTHR48466">
    <property type="entry name" value="OS10G0509000 PROTEIN-RELATED"/>
    <property type="match status" value="1"/>
</dbReference>
<dbReference type="PIRSF" id="PIRSF005814">
    <property type="entry name" value="MutS_YshD"/>
    <property type="match status" value="1"/>
</dbReference>
<protein>
    <recommendedName>
        <fullName evidence="7">Endonuclease MutS2</fullName>
        <ecNumber evidence="7">3.1.-.-</ecNumber>
    </recommendedName>
    <alternativeName>
        <fullName evidence="7">Ribosome-associated protein quality control-upstream factor</fullName>
        <shortName evidence="7">RQC-upstream factor</shortName>
        <shortName evidence="7">RqcU</shortName>
        <ecNumber evidence="7">3.6.4.-</ecNumber>
    </alternativeName>
</protein>
<dbReference type="CDD" id="cd03280">
    <property type="entry name" value="ABC_MutS2"/>
    <property type="match status" value="1"/>
</dbReference>
<dbReference type="SUPFAM" id="SSF48334">
    <property type="entry name" value="DNA repair protein MutS, domain III"/>
    <property type="match status" value="1"/>
</dbReference>
<evidence type="ECO:0000256" key="8">
    <source>
        <dbReference type="SAM" id="Coils"/>
    </source>
</evidence>
<comment type="caution">
    <text evidence="10">The sequence shown here is derived from an EMBL/GenBank/DDBJ whole genome shotgun (WGS) entry which is preliminary data.</text>
</comment>
<dbReference type="SUPFAM" id="SSF52540">
    <property type="entry name" value="P-loop containing nucleoside triphosphate hydrolases"/>
    <property type="match status" value="1"/>
</dbReference>
<dbReference type="PANTHER" id="PTHR48466:SF2">
    <property type="entry name" value="OS10G0509000 PROTEIN"/>
    <property type="match status" value="1"/>
</dbReference>
<dbReference type="InterPro" id="IPR027417">
    <property type="entry name" value="P-loop_NTPase"/>
</dbReference>
<dbReference type="GO" id="GO:0004519">
    <property type="term" value="F:endonuclease activity"/>
    <property type="evidence" value="ECO:0007669"/>
    <property type="project" value="UniProtKB-KW"/>
</dbReference>
<feature type="domain" description="Smr" evidence="9">
    <location>
        <begin position="719"/>
        <end position="794"/>
    </location>
</feature>
<dbReference type="InterPro" id="IPR036063">
    <property type="entry name" value="Smr_dom_sf"/>
</dbReference>
<dbReference type="InterPro" id="IPR005747">
    <property type="entry name" value="MutS2"/>
</dbReference>
<dbReference type="InterPro" id="IPR007696">
    <property type="entry name" value="DNA_mismatch_repair_MutS_core"/>
</dbReference>
<dbReference type="EC" id="3.1.-.-" evidence="7"/>
<reference evidence="10 11" key="1">
    <citation type="submission" date="2023-04" db="EMBL/GenBank/DDBJ databases">
        <title>Genome Sequence of Selenomonas sputigena ATCC 33150.</title>
        <authorList>
            <person name="Miller D.P."/>
            <person name="Anvari S."/>
            <person name="Polson S.W."/>
            <person name="Macdonald M."/>
            <person name="Mcdowell J.V."/>
        </authorList>
    </citation>
    <scope>NUCLEOTIDE SEQUENCE [LARGE SCALE GENOMIC DNA]</scope>
    <source>
        <strain evidence="10 11">ATCC 33150</strain>
    </source>
</reference>
<dbReference type="SMART" id="SM00463">
    <property type="entry name" value="SMR"/>
    <property type="match status" value="1"/>
</dbReference>
<dbReference type="HAMAP" id="MF_00092">
    <property type="entry name" value="MutS2"/>
    <property type="match status" value="1"/>
</dbReference>
<keyword evidence="4 7" id="KW-0067">ATP-binding</keyword>
<keyword evidence="6 7" id="KW-0238">DNA-binding</keyword>